<gene>
    <name evidence="1" type="ORF">O6P43_028050</name>
</gene>
<dbReference type="KEGG" id="qsa:O6P43_028050"/>
<evidence type="ECO:0000313" key="2">
    <source>
        <dbReference type="Proteomes" id="UP001163823"/>
    </source>
</evidence>
<comment type="caution">
    <text evidence="1">The sequence shown here is derived from an EMBL/GenBank/DDBJ whole genome shotgun (WGS) entry which is preliminary data.</text>
</comment>
<dbReference type="Proteomes" id="UP001163823">
    <property type="component" value="Chromosome 12"/>
</dbReference>
<keyword evidence="2" id="KW-1185">Reference proteome</keyword>
<dbReference type="EMBL" id="JARAOO010000012">
    <property type="protein sequence ID" value="KAJ7947431.1"/>
    <property type="molecule type" value="Genomic_DNA"/>
</dbReference>
<organism evidence="1 2">
    <name type="scientific">Quillaja saponaria</name>
    <name type="common">Soap bark tree</name>
    <dbReference type="NCBI Taxonomy" id="32244"/>
    <lineage>
        <taxon>Eukaryota</taxon>
        <taxon>Viridiplantae</taxon>
        <taxon>Streptophyta</taxon>
        <taxon>Embryophyta</taxon>
        <taxon>Tracheophyta</taxon>
        <taxon>Spermatophyta</taxon>
        <taxon>Magnoliopsida</taxon>
        <taxon>eudicotyledons</taxon>
        <taxon>Gunneridae</taxon>
        <taxon>Pentapetalae</taxon>
        <taxon>rosids</taxon>
        <taxon>fabids</taxon>
        <taxon>Fabales</taxon>
        <taxon>Quillajaceae</taxon>
        <taxon>Quillaja</taxon>
    </lineage>
</organism>
<dbReference type="AlphaFoldDB" id="A0AAD7KYG0"/>
<name>A0AAD7KYG0_QUISA</name>
<sequence>MALRAILRRKRFTDNYLNDSMLPKEEPPTLSGLGEYWQGCYGVTRSGLMGKRSDFNSLIGVRWMPHLIRNASTAAAKQAEPGSDDEDIDELVAKKRKEASPEECDQAVEGLRYI</sequence>
<protein>
    <submittedName>
        <fullName evidence="1">LETM1 and EF-hand domain-containing protein 1, mitochondrial</fullName>
    </submittedName>
</protein>
<accession>A0AAD7KYG0</accession>
<reference evidence="1" key="1">
    <citation type="journal article" date="2023" name="Science">
        <title>Elucidation of the pathway for biosynthesis of saponin adjuvants from the soapbark tree.</title>
        <authorList>
            <person name="Reed J."/>
            <person name="Orme A."/>
            <person name="El-Demerdash A."/>
            <person name="Owen C."/>
            <person name="Martin L.B.B."/>
            <person name="Misra R.C."/>
            <person name="Kikuchi S."/>
            <person name="Rejzek M."/>
            <person name="Martin A.C."/>
            <person name="Harkess A."/>
            <person name="Leebens-Mack J."/>
            <person name="Louveau T."/>
            <person name="Stephenson M.J."/>
            <person name="Osbourn A."/>
        </authorList>
    </citation>
    <scope>NUCLEOTIDE SEQUENCE</scope>
    <source>
        <strain evidence="1">S10</strain>
    </source>
</reference>
<evidence type="ECO:0000313" key="1">
    <source>
        <dbReference type="EMBL" id="KAJ7947431.1"/>
    </source>
</evidence>
<proteinExistence type="predicted"/>